<name>A0A6I8MXH1_ORNAN</name>
<dbReference type="GeneTree" id="ENSGT00390000007486"/>
<evidence type="ECO:0000313" key="9">
    <source>
        <dbReference type="Ensembl" id="ENSOANP00000033420.1"/>
    </source>
</evidence>
<keyword evidence="4" id="KW-0967">Endosome</keyword>
<evidence type="ECO:0000256" key="1">
    <source>
        <dbReference type="ARBA" id="ARBA00004177"/>
    </source>
</evidence>
<reference evidence="9" key="3">
    <citation type="submission" date="2025-09" db="UniProtKB">
        <authorList>
            <consortium name="Ensembl"/>
        </authorList>
    </citation>
    <scope>IDENTIFICATION</scope>
    <source>
        <strain evidence="9">Glennie</strain>
    </source>
</reference>
<comment type="subcellular location">
    <subcellularLocation>
        <location evidence="1">Endosome</location>
    </subcellularLocation>
</comment>
<dbReference type="Ensembl" id="ENSOANT00000063677.1">
    <property type="protein sequence ID" value="ENSOANP00000033420.1"/>
    <property type="gene ID" value="ENSOANG00000047459.1"/>
</dbReference>
<dbReference type="GO" id="GO:0005829">
    <property type="term" value="C:cytosol"/>
    <property type="evidence" value="ECO:0007669"/>
    <property type="project" value="Ensembl"/>
</dbReference>
<evidence type="ECO:0000256" key="2">
    <source>
        <dbReference type="ARBA" id="ARBA00020968"/>
    </source>
</evidence>
<feature type="region of interest" description="Disordered" evidence="7">
    <location>
        <begin position="176"/>
        <end position="220"/>
    </location>
</feature>
<evidence type="ECO:0000313" key="10">
    <source>
        <dbReference type="Proteomes" id="UP000002279"/>
    </source>
</evidence>
<reference evidence="9" key="2">
    <citation type="submission" date="2025-08" db="UniProtKB">
        <authorList>
            <consortium name="Ensembl"/>
        </authorList>
    </citation>
    <scope>IDENTIFICATION</scope>
    <source>
        <strain evidence="9">Glennie</strain>
    </source>
</reference>
<dbReference type="GO" id="GO:0031397">
    <property type="term" value="P:negative regulation of protein ubiquitination"/>
    <property type="evidence" value="ECO:0007669"/>
    <property type="project" value="Ensembl"/>
</dbReference>
<dbReference type="AlphaFoldDB" id="A0A6I8MXH1"/>
<gene>
    <name evidence="9" type="primary">VPS28</name>
</gene>
<sequence length="261" mass="28308">MFHGIPAPSAGPPAPGNKPELYEEVKLYKNAREREKYDNMAELFAVVKTLQALEKAYIKDCVTPKEYTAACSRLLVQYKAAFKQVQGSEIGSIDEFCRKFRLDCPLAMERIKEDRPITIKDDKGNLNRCIADIVSVGTGPGLGLAGGWWPSLPSWGRGVTIWAVGVGDRARGCSLGQGEGPEPCSGRALSPPIPSALHHRDGQAAAGNPRHGRGREFGTLDEGTWRRRGFPSFRAGGGGGTELCFLGLRWGCLRGGRPVED</sequence>
<dbReference type="GO" id="GO:2000397">
    <property type="term" value="P:positive regulation of ubiquitin-dependent endocytosis"/>
    <property type="evidence" value="ECO:0007669"/>
    <property type="project" value="Ensembl"/>
</dbReference>
<dbReference type="GO" id="GO:0015031">
    <property type="term" value="P:protein transport"/>
    <property type="evidence" value="ECO:0007669"/>
    <property type="project" value="UniProtKB-UniRule"/>
</dbReference>
<dbReference type="PROSITE" id="PS51313">
    <property type="entry name" value="VPS28_N"/>
    <property type="match status" value="1"/>
</dbReference>
<reference evidence="9 10" key="1">
    <citation type="journal article" date="2008" name="Nature">
        <title>Genome analysis of the platypus reveals unique signatures of evolution.</title>
        <authorList>
            <person name="Warren W.C."/>
            <person name="Hillier L.W."/>
            <person name="Marshall Graves J.A."/>
            <person name="Birney E."/>
            <person name="Ponting C.P."/>
            <person name="Grutzner F."/>
            <person name="Belov K."/>
            <person name="Miller W."/>
            <person name="Clarke L."/>
            <person name="Chinwalla A.T."/>
            <person name="Yang S.P."/>
            <person name="Heger A."/>
            <person name="Locke D.P."/>
            <person name="Miethke P."/>
            <person name="Waters P.D."/>
            <person name="Veyrunes F."/>
            <person name="Fulton L."/>
            <person name="Fulton B."/>
            <person name="Graves T."/>
            <person name="Wallis J."/>
            <person name="Puente X.S."/>
            <person name="Lopez-Otin C."/>
            <person name="Ordonez G.R."/>
            <person name="Eichler E.E."/>
            <person name="Chen L."/>
            <person name="Cheng Z."/>
            <person name="Deakin J.E."/>
            <person name="Alsop A."/>
            <person name="Thompson K."/>
            <person name="Kirby P."/>
            <person name="Papenfuss A.T."/>
            <person name="Wakefield M.J."/>
            <person name="Olender T."/>
            <person name="Lancet D."/>
            <person name="Huttley G.A."/>
            <person name="Smit A.F."/>
            <person name="Pask A."/>
            <person name="Temple-Smith P."/>
            <person name="Batzer M.A."/>
            <person name="Walker J.A."/>
            <person name="Konkel M.K."/>
            <person name="Harris R.S."/>
            <person name="Whittington C.M."/>
            <person name="Wong E.S."/>
            <person name="Gemmell N.J."/>
            <person name="Buschiazzo E."/>
            <person name="Vargas Jentzsch I.M."/>
            <person name="Merkel A."/>
            <person name="Schmitz J."/>
            <person name="Zemann A."/>
            <person name="Churakov G."/>
            <person name="Kriegs J.O."/>
            <person name="Brosius J."/>
            <person name="Murchison E.P."/>
            <person name="Sachidanandam R."/>
            <person name="Smith C."/>
            <person name="Hannon G.J."/>
            <person name="Tsend-Ayush E."/>
            <person name="McMillan D."/>
            <person name="Attenborough R."/>
            <person name="Rens W."/>
            <person name="Ferguson-Smith M."/>
            <person name="Lefevre C.M."/>
            <person name="Sharp J.A."/>
            <person name="Nicholas K.R."/>
            <person name="Ray D.A."/>
            <person name="Kube M."/>
            <person name="Reinhardt R."/>
            <person name="Pringle T.H."/>
            <person name="Taylor J."/>
            <person name="Jones R.C."/>
            <person name="Nixon B."/>
            <person name="Dacheux J.L."/>
            <person name="Niwa H."/>
            <person name="Sekita Y."/>
            <person name="Huang X."/>
            <person name="Stark A."/>
            <person name="Kheradpour P."/>
            <person name="Kellis M."/>
            <person name="Flicek P."/>
            <person name="Chen Y."/>
            <person name="Webber C."/>
            <person name="Hardison R."/>
            <person name="Nelson J."/>
            <person name="Hallsworth-Pepin K."/>
            <person name="Delehaunty K."/>
            <person name="Markovic C."/>
            <person name="Minx P."/>
            <person name="Feng Y."/>
            <person name="Kremitzki C."/>
            <person name="Mitreva M."/>
            <person name="Glasscock J."/>
            <person name="Wylie T."/>
            <person name="Wohldmann P."/>
            <person name="Thiru P."/>
            <person name="Nhan M.N."/>
            <person name="Pohl C.S."/>
            <person name="Smith S.M."/>
            <person name="Hou S."/>
            <person name="Nefedov M."/>
            <person name="de Jong P.J."/>
            <person name="Renfree M.B."/>
            <person name="Mardis E.R."/>
            <person name="Wilson R.K."/>
        </authorList>
    </citation>
    <scope>NUCLEOTIDE SEQUENCE [LARGE SCALE GENOMIC DNA]</scope>
    <source>
        <strain evidence="9 10">Glennie</strain>
    </source>
</reference>
<dbReference type="GO" id="GO:0005769">
    <property type="term" value="C:early endosome"/>
    <property type="evidence" value="ECO:0007669"/>
    <property type="project" value="Ensembl"/>
</dbReference>
<comment type="similarity">
    <text evidence="6">Belongs to the VPS28 family.</text>
</comment>
<dbReference type="Proteomes" id="UP000002279">
    <property type="component" value="Chromosome 4"/>
</dbReference>
<organism evidence="9 10">
    <name type="scientific">Ornithorhynchus anatinus</name>
    <name type="common">Duckbill platypus</name>
    <dbReference type="NCBI Taxonomy" id="9258"/>
    <lineage>
        <taxon>Eukaryota</taxon>
        <taxon>Metazoa</taxon>
        <taxon>Chordata</taxon>
        <taxon>Craniata</taxon>
        <taxon>Vertebrata</taxon>
        <taxon>Euteleostomi</taxon>
        <taxon>Mammalia</taxon>
        <taxon>Monotremata</taxon>
        <taxon>Ornithorhynchidae</taxon>
        <taxon>Ornithorhynchus</taxon>
    </lineage>
</organism>
<dbReference type="GO" id="GO:0000813">
    <property type="term" value="C:ESCRT I complex"/>
    <property type="evidence" value="ECO:0007669"/>
    <property type="project" value="Ensembl"/>
</dbReference>
<keyword evidence="5 6" id="KW-0653">Protein transport</keyword>
<dbReference type="Bgee" id="ENSOANG00000047459">
    <property type="expression patterns" value="Expressed in heart and 7 other cell types or tissues"/>
</dbReference>
<evidence type="ECO:0000256" key="6">
    <source>
        <dbReference type="PROSITE-ProRule" id="PRU00645"/>
    </source>
</evidence>
<dbReference type="Gene3D" id="1.20.1440.200">
    <property type="match status" value="1"/>
</dbReference>
<dbReference type="InterPro" id="IPR037202">
    <property type="entry name" value="ESCRT_assembly_dom"/>
</dbReference>
<dbReference type="SUPFAM" id="SSF140111">
    <property type="entry name" value="Endosomal sorting complex assembly domain"/>
    <property type="match status" value="1"/>
</dbReference>
<keyword evidence="3 6" id="KW-0813">Transport</keyword>
<dbReference type="GO" id="GO:0045732">
    <property type="term" value="P:positive regulation of protein catabolic process"/>
    <property type="evidence" value="ECO:0007669"/>
    <property type="project" value="Ensembl"/>
</dbReference>
<dbReference type="FunFam" id="1.20.1440.200:FF:000001">
    <property type="entry name" value="Vacuolar protein sorting-associated protein 28 homolog"/>
    <property type="match status" value="1"/>
</dbReference>
<protein>
    <recommendedName>
        <fullName evidence="2">Vacuolar protein sorting-associated protein 28 homolog</fullName>
    </recommendedName>
</protein>
<dbReference type="InterPro" id="IPR017898">
    <property type="entry name" value="VPS28_N"/>
</dbReference>
<evidence type="ECO:0000259" key="8">
    <source>
        <dbReference type="PROSITE" id="PS51313"/>
    </source>
</evidence>
<evidence type="ECO:0000256" key="5">
    <source>
        <dbReference type="ARBA" id="ARBA00022927"/>
    </source>
</evidence>
<dbReference type="GO" id="GO:0032509">
    <property type="term" value="P:endosome transport via multivesicular body sorting pathway"/>
    <property type="evidence" value="ECO:0007669"/>
    <property type="project" value="InterPro"/>
</dbReference>
<proteinExistence type="inferred from homology"/>
<evidence type="ECO:0000256" key="4">
    <source>
        <dbReference type="ARBA" id="ARBA00022753"/>
    </source>
</evidence>
<dbReference type="InterPro" id="IPR038358">
    <property type="entry name" value="VPS28_N_sf"/>
</dbReference>
<evidence type="ECO:0000256" key="7">
    <source>
        <dbReference type="SAM" id="MobiDB-lite"/>
    </source>
</evidence>
<dbReference type="Pfam" id="PF03997">
    <property type="entry name" value="VPS28"/>
    <property type="match status" value="1"/>
</dbReference>
<dbReference type="FunCoup" id="A0A6I8MXH1">
    <property type="interactions" value="2001"/>
</dbReference>
<dbReference type="InterPro" id="IPR007143">
    <property type="entry name" value="Vps28"/>
</dbReference>
<dbReference type="GO" id="GO:0043162">
    <property type="term" value="P:ubiquitin-dependent protein catabolic process via the multivesicular body sorting pathway"/>
    <property type="evidence" value="ECO:0007669"/>
    <property type="project" value="Ensembl"/>
</dbReference>
<dbReference type="PANTHER" id="PTHR12937:SF0">
    <property type="entry name" value="VACUOLAR PROTEIN SORTING-ASSOCIATED PROTEIN 28 HOMOLOG"/>
    <property type="match status" value="1"/>
</dbReference>
<accession>A0A6I8MXH1</accession>
<dbReference type="InParanoid" id="A0A6I8MXH1"/>
<dbReference type="GO" id="GO:0043130">
    <property type="term" value="F:ubiquitin binding"/>
    <property type="evidence" value="ECO:0007669"/>
    <property type="project" value="Ensembl"/>
</dbReference>
<keyword evidence="10" id="KW-1185">Reference proteome</keyword>
<dbReference type="PANTHER" id="PTHR12937">
    <property type="entry name" value="VACUOLAR PROTEIN SORTING 28, ISOFORM 2 VPS28"/>
    <property type="match status" value="1"/>
</dbReference>
<dbReference type="GO" id="GO:0005886">
    <property type="term" value="C:plasma membrane"/>
    <property type="evidence" value="ECO:0007669"/>
    <property type="project" value="Ensembl"/>
</dbReference>
<evidence type="ECO:0000256" key="3">
    <source>
        <dbReference type="ARBA" id="ARBA00022448"/>
    </source>
</evidence>
<feature type="domain" description="VPS28 N-terminal" evidence="8">
    <location>
        <begin position="14"/>
        <end position="121"/>
    </location>
</feature>